<accession>A0A2U1TTT0</accession>
<dbReference type="RefSeq" id="WP_109054169.1">
    <property type="nucleotide sequence ID" value="NZ_QDKJ01000006.1"/>
</dbReference>
<gene>
    <name evidence="2" type="ORF">B4923_09840</name>
</gene>
<organism evidence="2 3">
    <name type="scientific">Brenneria roseae subsp. americana</name>
    <dbReference type="NCBI Taxonomy" id="1508507"/>
    <lineage>
        <taxon>Bacteria</taxon>
        <taxon>Pseudomonadati</taxon>
        <taxon>Pseudomonadota</taxon>
        <taxon>Gammaproteobacteria</taxon>
        <taxon>Enterobacterales</taxon>
        <taxon>Pectobacteriaceae</taxon>
        <taxon>Brenneria</taxon>
    </lineage>
</organism>
<dbReference type="InterPro" id="IPR011440">
    <property type="entry name" value="DUF1543"/>
</dbReference>
<comment type="caution">
    <text evidence="2">The sequence shown here is derived from an EMBL/GenBank/DDBJ whole genome shotgun (WGS) entry which is preliminary data.</text>
</comment>
<evidence type="ECO:0000313" key="3">
    <source>
        <dbReference type="Proteomes" id="UP000245138"/>
    </source>
</evidence>
<feature type="domain" description="DUF1543" evidence="1">
    <location>
        <begin position="15"/>
        <end position="66"/>
    </location>
</feature>
<protein>
    <submittedName>
        <fullName evidence="2">DUF1543 domain-containing protein</fullName>
    </submittedName>
</protein>
<dbReference type="Pfam" id="PF07566">
    <property type="entry name" value="DUF1543"/>
    <property type="match status" value="2"/>
</dbReference>
<evidence type="ECO:0000313" key="2">
    <source>
        <dbReference type="EMBL" id="PWC12816.1"/>
    </source>
</evidence>
<feature type="domain" description="DUF1543" evidence="1">
    <location>
        <begin position="90"/>
        <end position="133"/>
    </location>
</feature>
<dbReference type="Proteomes" id="UP000245138">
    <property type="component" value="Unassembled WGS sequence"/>
</dbReference>
<name>A0A2U1TTT0_9GAMM</name>
<sequence>MKLYMFYVGGNAGKSNIEVHDIQFAAVNTPEDAWPLLRSAWFGDKDKIHLDGYAIINWADGYKISLSAEPYSGKKRLFFVNVGGYRSDSLAELHEFDLFVAEHASEAKAKALETLLCHAVHQHKDNLKDVDDCLLLEKVGDYYLHLEESPDGEHYMPEWQGYLPIGQ</sequence>
<reference evidence="2 3" key="1">
    <citation type="submission" date="2018-04" db="EMBL/GenBank/DDBJ databases">
        <title>Brenneria corticis sp.nov.</title>
        <authorList>
            <person name="Li Y."/>
        </authorList>
    </citation>
    <scope>NUCLEOTIDE SEQUENCE [LARGE SCALE GENOMIC DNA]</scope>
    <source>
        <strain evidence="2 3">LMG 27715</strain>
    </source>
</reference>
<keyword evidence="3" id="KW-1185">Reference proteome</keyword>
<dbReference type="AlphaFoldDB" id="A0A2U1TTT0"/>
<dbReference type="OrthoDB" id="850243at2"/>
<proteinExistence type="predicted"/>
<evidence type="ECO:0000259" key="1">
    <source>
        <dbReference type="Pfam" id="PF07566"/>
    </source>
</evidence>
<dbReference type="Gene3D" id="3.10.20.10">
    <property type="match status" value="2"/>
</dbReference>
<dbReference type="EMBL" id="QDKJ01000006">
    <property type="protein sequence ID" value="PWC12816.1"/>
    <property type="molecule type" value="Genomic_DNA"/>
</dbReference>